<dbReference type="RefSeq" id="WP_027445920.1">
    <property type="nucleotide sequence ID" value="NZ_AULJ01000019.1"/>
</dbReference>
<gene>
    <name evidence="2" type="ORF">N783_04225</name>
</gene>
<dbReference type="eggNOG" id="ENOG502ZPI0">
    <property type="taxonomic scope" value="Bacteria"/>
</dbReference>
<evidence type="ECO:0000313" key="3">
    <source>
        <dbReference type="Proteomes" id="UP000030403"/>
    </source>
</evidence>
<dbReference type="OrthoDB" id="2453427at2"/>
<evidence type="ECO:0000256" key="1">
    <source>
        <dbReference type="SAM" id="Phobius"/>
    </source>
</evidence>
<dbReference type="AlphaFoldDB" id="A0A0A5GFB9"/>
<organism evidence="2 3">
    <name type="scientific">Pontibacillus marinus BH030004 = DSM 16465</name>
    <dbReference type="NCBI Taxonomy" id="1385511"/>
    <lineage>
        <taxon>Bacteria</taxon>
        <taxon>Bacillati</taxon>
        <taxon>Bacillota</taxon>
        <taxon>Bacilli</taxon>
        <taxon>Bacillales</taxon>
        <taxon>Bacillaceae</taxon>
        <taxon>Pontibacillus</taxon>
    </lineage>
</organism>
<sequence length="108" mass="12174">MKSFFIVFGTIFFEFLLILVIATFLGVQVMEVLFLGGAFIFGVIWLSGIEMNRVNNIAKAGTKGWTGLDAGQVKLFRFEITPIMFGLILFLIISLIITLIYYAPYFMA</sequence>
<name>A0A0A5GFB9_9BACI</name>
<accession>A0A0A5GFB9</accession>
<protein>
    <submittedName>
        <fullName evidence="2">Uncharacterized protein</fullName>
    </submittedName>
</protein>
<feature type="transmembrane region" description="Helical" evidence="1">
    <location>
        <begin position="5"/>
        <end position="26"/>
    </location>
</feature>
<keyword evidence="1" id="KW-0472">Membrane</keyword>
<reference evidence="2 3" key="1">
    <citation type="submission" date="2013-08" db="EMBL/GenBank/DDBJ databases">
        <authorList>
            <person name="Huang J."/>
            <person name="Wang G."/>
        </authorList>
    </citation>
    <scope>NUCLEOTIDE SEQUENCE [LARGE SCALE GENOMIC DNA]</scope>
    <source>
        <strain evidence="2 3">BH030004</strain>
    </source>
</reference>
<keyword evidence="1" id="KW-1133">Transmembrane helix</keyword>
<dbReference type="EMBL" id="AVPF01000012">
    <property type="protein sequence ID" value="KGX89820.1"/>
    <property type="molecule type" value="Genomic_DNA"/>
</dbReference>
<keyword evidence="1" id="KW-0812">Transmembrane</keyword>
<evidence type="ECO:0000313" key="2">
    <source>
        <dbReference type="EMBL" id="KGX89820.1"/>
    </source>
</evidence>
<proteinExistence type="predicted"/>
<comment type="caution">
    <text evidence="2">The sequence shown here is derived from an EMBL/GenBank/DDBJ whole genome shotgun (WGS) entry which is preliminary data.</text>
</comment>
<feature type="transmembrane region" description="Helical" evidence="1">
    <location>
        <begin position="32"/>
        <end position="49"/>
    </location>
</feature>
<feature type="transmembrane region" description="Helical" evidence="1">
    <location>
        <begin position="83"/>
        <end position="103"/>
    </location>
</feature>
<dbReference type="Proteomes" id="UP000030403">
    <property type="component" value="Unassembled WGS sequence"/>
</dbReference>
<keyword evidence="3" id="KW-1185">Reference proteome</keyword>